<accession>A0A3B0MRE2</accession>
<organism evidence="2 3">
    <name type="scientific">Roseinatronobacter ekhonensis</name>
    <dbReference type="NCBI Taxonomy" id="254356"/>
    <lineage>
        <taxon>Bacteria</taxon>
        <taxon>Pseudomonadati</taxon>
        <taxon>Pseudomonadota</taxon>
        <taxon>Alphaproteobacteria</taxon>
        <taxon>Rhodobacterales</taxon>
        <taxon>Paracoccaceae</taxon>
        <taxon>Roseinatronobacter</taxon>
    </lineage>
</organism>
<dbReference type="EMBL" id="UIHC01000059">
    <property type="protein sequence ID" value="SUZ33587.1"/>
    <property type="molecule type" value="Genomic_DNA"/>
</dbReference>
<protein>
    <submittedName>
        <fullName evidence="2">Uncharacterized protein</fullName>
    </submittedName>
</protein>
<evidence type="ECO:0000313" key="2">
    <source>
        <dbReference type="EMBL" id="SUZ33587.1"/>
    </source>
</evidence>
<evidence type="ECO:0000256" key="1">
    <source>
        <dbReference type="SAM" id="MobiDB-lite"/>
    </source>
</evidence>
<gene>
    <name evidence="2" type="ORF">ROE7235_03359</name>
</gene>
<dbReference type="Proteomes" id="UP000272908">
    <property type="component" value="Unassembled WGS sequence"/>
</dbReference>
<reference evidence="3" key="1">
    <citation type="submission" date="2018-08" db="EMBL/GenBank/DDBJ databases">
        <authorList>
            <person name="Rodrigo-Torres L."/>
            <person name="Arahal R. D."/>
            <person name="Lucena T."/>
        </authorList>
    </citation>
    <scope>NUCLEOTIDE SEQUENCE [LARGE SCALE GENOMIC DNA]</scope>
    <source>
        <strain evidence="3">CECT 7235</strain>
    </source>
</reference>
<feature type="region of interest" description="Disordered" evidence="1">
    <location>
        <begin position="32"/>
        <end position="54"/>
    </location>
</feature>
<dbReference type="AlphaFoldDB" id="A0A3B0MRE2"/>
<sequence>MLGDRDEVDANSPLTATTCAKLMVSMSMLMEGAPPQTASLPSLMRKRRQYSAPK</sequence>
<proteinExistence type="predicted"/>
<name>A0A3B0MRE2_9RHOB</name>
<evidence type="ECO:0000313" key="3">
    <source>
        <dbReference type="Proteomes" id="UP000272908"/>
    </source>
</evidence>
<feature type="compositionally biased region" description="Basic residues" evidence="1">
    <location>
        <begin position="44"/>
        <end position="54"/>
    </location>
</feature>
<keyword evidence="3" id="KW-1185">Reference proteome</keyword>